<name>A0A6L3MPX2_9BURK</name>
<organism evidence="2 5">
    <name type="scientific">Burkholderia stagnalis</name>
    <dbReference type="NCBI Taxonomy" id="1503054"/>
    <lineage>
        <taxon>Bacteria</taxon>
        <taxon>Pseudomonadati</taxon>
        <taxon>Pseudomonadota</taxon>
        <taxon>Betaproteobacteria</taxon>
        <taxon>Burkholderiales</taxon>
        <taxon>Burkholderiaceae</taxon>
        <taxon>Burkholderia</taxon>
        <taxon>Burkholderia cepacia complex</taxon>
    </lineage>
</organism>
<proteinExistence type="predicted"/>
<dbReference type="EMBL" id="VZOK01000056">
    <property type="protein sequence ID" value="KAB0634077.1"/>
    <property type="molecule type" value="Genomic_DNA"/>
</dbReference>
<reference evidence="2 5" key="2">
    <citation type="submission" date="2019-09" db="EMBL/GenBank/DDBJ databases">
        <title>Draft genome sequences of 48 bacterial type strains from the CCUG.</title>
        <authorList>
            <person name="Tunovic T."/>
            <person name="Pineiro-Iglesias B."/>
            <person name="Unosson C."/>
            <person name="Inganas E."/>
            <person name="Ohlen M."/>
            <person name="Cardew S."/>
            <person name="Jensie-Markopoulos S."/>
            <person name="Salva-Serra F."/>
            <person name="Jaen-Luchoro D."/>
            <person name="Karlsson R."/>
            <person name="Svensson-Stadler L."/>
            <person name="Chun J."/>
            <person name="Moore E."/>
        </authorList>
    </citation>
    <scope>NUCLEOTIDE SEQUENCE [LARGE SCALE GENOMIC DNA]</scope>
    <source>
        <strain evidence="2 5">CCUG 65686</strain>
    </source>
</reference>
<dbReference type="EMBL" id="QTPM01000016">
    <property type="protein sequence ID" value="RQY92533.1"/>
    <property type="molecule type" value="Genomic_DNA"/>
</dbReference>
<comment type="caution">
    <text evidence="2">The sequence shown here is derived from an EMBL/GenBank/DDBJ whole genome shotgun (WGS) entry which is preliminary data.</text>
</comment>
<sequence length="65" mass="7380">MAVHGYYCDISLVSSAVRQPRSVWGLAGRLQQYRQDVAGLPRDRALKHNESSSILPRERRTRPSS</sequence>
<accession>A0A6L3MPX2</accession>
<feature type="compositionally biased region" description="Basic and acidic residues" evidence="1">
    <location>
        <begin position="41"/>
        <end position="50"/>
    </location>
</feature>
<dbReference type="AlphaFoldDB" id="A0A6L3MPX2"/>
<reference evidence="3 4" key="1">
    <citation type="submission" date="2018-08" db="EMBL/GenBank/DDBJ databases">
        <title>Comparative analysis of Burkholderia isolates from Puerto Rico.</title>
        <authorList>
            <person name="Hall C."/>
            <person name="Sahl J."/>
            <person name="Wagner D."/>
        </authorList>
    </citation>
    <scope>NUCLEOTIDE SEQUENCE [LARGE SCALE GENOMIC DNA]</scope>
    <source>
        <strain evidence="3 4">Bp8966</strain>
    </source>
</reference>
<keyword evidence="4" id="KW-1185">Reference proteome</keyword>
<evidence type="ECO:0000313" key="4">
    <source>
        <dbReference type="Proteomes" id="UP000281098"/>
    </source>
</evidence>
<dbReference type="Proteomes" id="UP000281098">
    <property type="component" value="Unassembled WGS sequence"/>
</dbReference>
<evidence type="ECO:0000256" key="1">
    <source>
        <dbReference type="SAM" id="MobiDB-lite"/>
    </source>
</evidence>
<feature type="region of interest" description="Disordered" evidence="1">
    <location>
        <begin position="41"/>
        <end position="65"/>
    </location>
</feature>
<evidence type="ECO:0000313" key="2">
    <source>
        <dbReference type="EMBL" id="KAB0634077.1"/>
    </source>
</evidence>
<evidence type="ECO:0000313" key="5">
    <source>
        <dbReference type="Proteomes" id="UP000473470"/>
    </source>
</evidence>
<protein>
    <submittedName>
        <fullName evidence="2">Uncharacterized protein</fullName>
    </submittedName>
</protein>
<gene>
    <name evidence="3" type="ORF">DF017_15015</name>
    <name evidence="2" type="ORF">F7R25_27590</name>
</gene>
<evidence type="ECO:0000313" key="3">
    <source>
        <dbReference type="EMBL" id="RQY92533.1"/>
    </source>
</evidence>
<dbReference type="Proteomes" id="UP000473470">
    <property type="component" value="Unassembled WGS sequence"/>
</dbReference>